<dbReference type="EMBL" id="UOFM01000093">
    <property type="protein sequence ID" value="VAW74296.1"/>
    <property type="molecule type" value="Genomic_DNA"/>
</dbReference>
<dbReference type="NCBIfam" id="TIGR00180">
    <property type="entry name" value="parB_part"/>
    <property type="match status" value="1"/>
</dbReference>
<feature type="domain" description="ParB C-terminal dimerisation" evidence="4">
    <location>
        <begin position="125"/>
        <end position="173"/>
    </location>
</feature>
<organism evidence="5">
    <name type="scientific">hydrothermal vent metagenome</name>
    <dbReference type="NCBI Taxonomy" id="652676"/>
    <lineage>
        <taxon>unclassified sequences</taxon>
        <taxon>metagenomes</taxon>
        <taxon>ecological metagenomes</taxon>
    </lineage>
</organism>
<dbReference type="GO" id="GO:0003677">
    <property type="term" value="F:DNA binding"/>
    <property type="evidence" value="ECO:0007669"/>
    <property type="project" value="UniProtKB-KW"/>
</dbReference>
<dbReference type="InterPro" id="IPR041468">
    <property type="entry name" value="HTH_ParB/Spo0J"/>
</dbReference>
<protein>
    <submittedName>
        <fullName evidence="5">Chromosome (Plasmid) partitioning protein ParB</fullName>
    </submittedName>
</protein>
<dbReference type="GO" id="GO:0007059">
    <property type="term" value="P:chromosome segregation"/>
    <property type="evidence" value="ECO:0007669"/>
    <property type="project" value="TreeGrafter"/>
</dbReference>
<dbReference type="PANTHER" id="PTHR33375">
    <property type="entry name" value="CHROMOSOME-PARTITIONING PROTEIN PARB-RELATED"/>
    <property type="match status" value="1"/>
</dbReference>
<dbReference type="InterPro" id="IPR050336">
    <property type="entry name" value="Chromosome_partition/occlusion"/>
</dbReference>
<proteinExistence type="inferred from homology"/>
<evidence type="ECO:0000259" key="3">
    <source>
        <dbReference type="Pfam" id="PF17762"/>
    </source>
</evidence>
<dbReference type="GO" id="GO:0045881">
    <property type="term" value="P:positive regulation of sporulation resulting in formation of a cellular spore"/>
    <property type="evidence" value="ECO:0007669"/>
    <property type="project" value="TreeGrafter"/>
</dbReference>
<dbReference type="Gene3D" id="1.10.10.2830">
    <property type="match status" value="1"/>
</dbReference>
<reference evidence="5" key="1">
    <citation type="submission" date="2018-06" db="EMBL/GenBank/DDBJ databases">
        <authorList>
            <person name="Zhirakovskaya E."/>
        </authorList>
    </citation>
    <scope>NUCLEOTIDE SEQUENCE</scope>
</reference>
<evidence type="ECO:0000313" key="5">
    <source>
        <dbReference type="EMBL" id="VAW74296.1"/>
    </source>
</evidence>
<gene>
    <name evidence="5" type="ORF">MNBD_GAMMA14-1187</name>
</gene>
<dbReference type="GO" id="GO:0005694">
    <property type="term" value="C:chromosome"/>
    <property type="evidence" value="ECO:0007669"/>
    <property type="project" value="TreeGrafter"/>
</dbReference>
<evidence type="ECO:0000256" key="2">
    <source>
        <dbReference type="ARBA" id="ARBA00023125"/>
    </source>
</evidence>
<evidence type="ECO:0000259" key="4">
    <source>
        <dbReference type="Pfam" id="PF23552"/>
    </source>
</evidence>
<dbReference type="FunFam" id="1.10.10.2830:FF:000001">
    <property type="entry name" value="Chromosome partitioning protein ParB"/>
    <property type="match status" value="1"/>
</dbReference>
<dbReference type="PANTHER" id="PTHR33375:SF1">
    <property type="entry name" value="CHROMOSOME-PARTITIONING PROTEIN PARB-RELATED"/>
    <property type="match status" value="1"/>
</dbReference>
<dbReference type="Pfam" id="PF23552">
    <property type="entry name" value="ParB_C"/>
    <property type="match status" value="1"/>
</dbReference>
<comment type="similarity">
    <text evidence="1">Belongs to the ParB family.</text>
</comment>
<accession>A0A3B0Z0Q8</accession>
<evidence type="ECO:0000256" key="1">
    <source>
        <dbReference type="ARBA" id="ARBA00006295"/>
    </source>
</evidence>
<dbReference type="AlphaFoldDB" id="A0A3B0Z0Q8"/>
<dbReference type="SUPFAM" id="SSF109709">
    <property type="entry name" value="KorB DNA-binding domain-like"/>
    <property type="match status" value="1"/>
</dbReference>
<dbReference type="InterPro" id="IPR057240">
    <property type="entry name" value="ParB_dimer_C"/>
</dbReference>
<keyword evidence="2" id="KW-0238">DNA-binding</keyword>
<name>A0A3B0Z0Q8_9ZZZZ</name>
<dbReference type="InterPro" id="IPR004437">
    <property type="entry name" value="ParB/RepB/Spo0J"/>
</dbReference>
<sequence>MAVSLIENIQRENLNPMEEARALQRLIDEFEMTHQKAAEAVGRSRTAVSNLLRLLDLGDIATVMVERGELEMGHARALLVLPLRAQVDAAHQVVDRGMSVRATEKLVKKLLAAGDNPASKQSARRDPDLVRLEQDLSDRVGAPVQVQSGAKGKGKLVISYSSLDELDGILEHIH</sequence>
<dbReference type="Pfam" id="PF17762">
    <property type="entry name" value="HTH_ParB"/>
    <property type="match status" value="1"/>
</dbReference>
<feature type="domain" description="ParB/Spo0J HTH" evidence="3">
    <location>
        <begin position="12"/>
        <end position="110"/>
    </location>
</feature>